<dbReference type="EMBL" id="WIUZ02000005">
    <property type="protein sequence ID" value="KAF9786988.1"/>
    <property type="molecule type" value="Genomic_DNA"/>
</dbReference>
<protein>
    <submittedName>
        <fullName evidence="1">Uncharacterized protein</fullName>
    </submittedName>
</protein>
<organism evidence="1 2">
    <name type="scientific">Thelephora terrestris</name>
    <dbReference type="NCBI Taxonomy" id="56493"/>
    <lineage>
        <taxon>Eukaryota</taxon>
        <taxon>Fungi</taxon>
        <taxon>Dikarya</taxon>
        <taxon>Basidiomycota</taxon>
        <taxon>Agaricomycotina</taxon>
        <taxon>Agaricomycetes</taxon>
        <taxon>Thelephorales</taxon>
        <taxon>Thelephoraceae</taxon>
        <taxon>Thelephora</taxon>
    </lineage>
</organism>
<proteinExistence type="predicted"/>
<evidence type="ECO:0000313" key="2">
    <source>
        <dbReference type="Proteomes" id="UP000736335"/>
    </source>
</evidence>
<dbReference type="Proteomes" id="UP000736335">
    <property type="component" value="Unassembled WGS sequence"/>
</dbReference>
<reference evidence="1" key="1">
    <citation type="journal article" date="2020" name="Nat. Commun.">
        <title>Large-scale genome sequencing of mycorrhizal fungi provides insights into the early evolution of symbiotic traits.</title>
        <authorList>
            <person name="Miyauchi S."/>
            <person name="Kiss E."/>
            <person name="Kuo A."/>
            <person name="Drula E."/>
            <person name="Kohler A."/>
            <person name="Sanchez-Garcia M."/>
            <person name="Morin E."/>
            <person name="Andreopoulos B."/>
            <person name="Barry K.W."/>
            <person name="Bonito G."/>
            <person name="Buee M."/>
            <person name="Carver A."/>
            <person name="Chen C."/>
            <person name="Cichocki N."/>
            <person name="Clum A."/>
            <person name="Culley D."/>
            <person name="Crous P.W."/>
            <person name="Fauchery L."/>
            <person name="Girlanda M."/>
            <person name="Hayes R.D."/>
            <person name="Keri Z."/>
            <person name="LaButti K."/>
            <person name="Lipzen A."/>
            <person name="Lombard V."/>
            <person name="Magnuson J."/>
            <person name="Maillard F."/>
            <person name="Murat C."/>
            <person name="Nolan M."/>
            <person name="Ohm R.A."/>
            <person name="Pangilinan J."/>
            <person name="Pereira M.F."/>
            <person name="Perotto S."/>
            <person name="Peter M."/>
            <person name="Pfister S."/>
            <person name="Riley R."/>
            <person name="Sitrit Y."/>
            <person name="Stielow J.B."/>
            <person name="Szollosi G."/>
            <person name="Zifcakova L."/>
            <person name="Stursova M."/>
            <person name="Spatafora J.W."/>
            <person name="Tedersoo L."/>
            <person name="Vaario L.M."/>
            <person name="Yamada A."/>
            <person name="Yan M."/>
            <person name="Wang P."/>
            <person name="Xu J."/>
            <person name="Bruns T."/>
            <person name="Baldrian P."/>
            <person name="Vilgalys R."/>
            <person name="Dunand C."/>
            <person name="Henrissat B."/>
            <person name="Grigoriev I.V."/>
            <person name="Hibbett D."/>
            <person name="Nagy L.G."/>
            <person name="Martin F.M."/>
        </authorList>
    </citation>
    <scope>NUCLEOTIDE SEQUENCE</scope>
    <source>
        <strain evidence="1">UH-Tt-Lm1</strain>
    </source>
</reference>
<dbReference type="AlphaFoldDB" id="A0A9P6L7R7"/>
<comment type="caution">
    <text evidence="1">The sequence shown here is derived from an EMBL/GenBank/DDBJ whole genome shotgun (WGS) entry which is preliminary data.</text>
</comment>
<gene>
    <name evidence="1" type="ORF">BJ322DRAFT_1053087</name>
</gene>
<keyword evidence="2" id="KW-1185">Reference proteome</keyword>
<dbReference type="OrthoDB" id="3192267at2759"/>
<evidence type="ECO:0000313" key="1">
    <source>
        <dbReference type="EMBL" id="KAF9786988.1"/>
    </source>
</evidence>
<name>A0A9P6L7R7_9AGAM</name>
<accession>A0A9P6L7R7</accession>
<reference evidence="1" key="2">
    <citation type="submission" date="2020-11" db="EMBL/GenBank/DDBJ databases">
        <authorList>
            <consortium name="DOE Joint Genome Institute"/>
            <person name="Kuo A."/>
            <person name="Miyauchi S."/>
            <person name="Kiss E."/>
            <person name="Drula E."/>
            <person name="Kohler A."/>
            <person name="Sanchez-Garcia M."/>
            <person name="Andreopoulos B."/>
            <person name="Barry K.W."/>
            <person name="Bonito G."/>
            <person name="Buee M."/>
            <person name="Carver A."/>
            <person name="Chen C."/>
            <person name="Cichocki N."/>
            <person name="Clum A."/>
            <person name="Culley D."/>
            <person name="Crous P.W."/>
            <person name="Fauchery L."/>
            <person name="Girlanda M."/>
            <person name="Hayes R."/>
            <person name="Keri Z."/>
            <person name="Labutti K."/>
            <person name="Lipzen A."/>
            <person name="Lombard V."/>
            <person name="Magnuson J."/>
            <person name="Maillard F."/>
            <person name="Morin E."/>
            <person name="Murat C."/>
            <person name="Nolan M."/>
            <person name="Ohm R."/>
            <person name="Pangilinan J."/>
            <person name="Pereira M."/>
            <person name="Perotto S."/>
            <person name="Peter M."/>
            <person name="Riley R."/>
            <person name="Sitrit Y."/>
            <person name="Stielow B."/>
            <person name="Szollosi G."/>
            <person name="Zifcakova L."/>
            <person name="Stursova M."/>
            <person name="Spatafora J.W."/>
            <person name="Tedersoo L."/>
            <person name="Vaario L.-M."/>
            <person name="Yamada A."/>
            <person name="Yan M."/>
            <person name="Wang P."/>
            <person name="Xu J."/>
            <person name="Bruns T."/>
            <person name="Baldrian P."/>
            <person name="Vilgalys R."/>
            <person name="Henrissat B."/>
            <person name="Grigoriev I.V."/>
            <person name="Hibbett D."/>
            <person name="Nagy L.G."/>
            <person name="Martin F.M."/>
        </authorList>
    </citation>
    <scope>NUCLEOTIDE SEQUENCE</scope>
    <source>
        <strain evidence="1">UH-Tt-Lm1</strain>
    </source>
</reference>
<sequence>MTSGELPYYIFVSNSSLLSTTQAAPSSLLLHPSIQYHYQDDSPLELLPRSEDEHILVLDYDPAGLSQPSAKSTSNNIAVTSLKVTDAPGAAASSSDELLSKNDKMYIIHTSTLSTGPS</sequence>